<reference evidence="2" key="1">
    <citation type="submission" date="2021-01" db="EMBL/GenBank/DDBJ databases">
        <authorList>
            <person name="Corre E."/>
            <person name="Pelletier E."/>
            <person name="Niang G."/>
            <person name="Scheremetjew M."/>
            <person name="Finn R."/>
            <person name="Kale V."/>
            <person name="Holt S."/>
            <person name="Cochrane G."/>
            <person name="Meng A."/>
            <person name="Brown T."/>
            <person name="Cohen L."/>
        </authorList>
    </citation>
    <scope>NUCLEOTIDE SEQUENCE</scope>
    <source>
        <strain evidence="2">GSO104</strain>
    </source>
</reference>
<organism evidence="2">
    <name type="scientific">Ditylum brightwellii</name>
    <dbReference type="NCBI Taxonomy" id="49249"/>
    <lineage>
        <taxon>Eukaryota</taxon>
        <taxon>Sar</taxon>
        <taxon>Stramenopiles</taxon>
        <taxon>Ochrophyta</taxon>
        <taxon>Bacillariophyta</taxon>
        <taxon>Mediophyceae</taxon>
        <taxon>Lithodesmiophycidae</taxon>
        <taxon>Lithodesmiales</taxon>
        <taxon>Lithodesmiaceae</taxon>
        <taxon>Ditylum</taxon>
    </lineage>
</organism>
<evidence type="ECO:0000256" key="1">
    <source>
        <dbReference type="SAM" id="Phobius"/>
    </source>
</evidence>
<evidence type="ECO:0000313" key="2">
    <source>
        <dbReference type="EMBL" id="CAE4592966.1"/>
    </source>
</evidence>
<sequence length="383" mass="43824">MPISFEKINLQDEVLNLPNNNSNDNNDEETKPLIDKMTKSHTTVPPQPYSSAKLQHFRSKLPTAKFLFALHFTFALIVICAGMIRNEGRKYIPVDVTRLDKQCKKAYVNVFDTNEETAIVCCDGTQNDWTWITMGLYEDGLCVSLPKILPFAKIITRFPESWLLPFIPLFLRLIVAYTSNEPTTTPESNSIRYTCTRGILYTFVMCVRGFILYLSFNAIEEGIVLAVVGDNDNSCWYEHILKPHYQKESCYGQAFDFSDHVVLFLSHYLPCLVFEALYCFLFPFWRGATKDGGSPGNNNHQHRSILQSILPWSLLLMFVYVNFLTFLAVYRTASYFHTPIETVVGFLSSLLIQVPLGFLLLSERWEGSRSRVGLPTDSSKYTD</sequence>
<feature type="transmembrane region" description="Helical" evidence="1">
    <location>
        <begin position="66"/>
        <end position="84"/>
    </location>
</feature>
<proteinExistence type="predicted"/>
<feature type="transmembrane region" description="Helical" evidence="1">
    <location>
        <begin position="342"/>
        <end position="361"/>
    </location>
</feature>
<feature type="transmembrane region" description="Helical" evidence="1">
    <location>
        <begin position="198"/>
        <end position="216"/>
    </location>
</feature>
<dbReference type="AlphaFoldDB" id="A0A7S4VEC5"/>
<gene>
    <name evidence="2" type="ORF">DBRI00130_LOCUS7447</name>
</gene>
<keyword evidence="1" id="KW-0812">Transmembrane</keyword>
<dbReference type="EMBL" id="HBNS01009238">
    <property type="protein sequence ID" value="CAE4592966.1"/>
    <property type="molecule type" value="Transcribed_RNA"/>
</dbReference>
<accession>A0A7S4VEC5</accession>
<keyword evidence="1" id="KW-1133">Transmembrane helix</keyword>
<feature type="transmembrane region" description="Helical" evidence="1">
    <location>
        <begin position="267"/>
        <end position="288"/>
    </location>
</feature>
<protein>
    <submittedName>
        <fullName evidence="2">Uncharacterized protein</fullName>
    </submittedName>
</protein>
<feature type="transmembrane region" description="Helical" evidence="1">
    <location>
        <begin position="309"/>
        <end position="330"/>
    </location>
</feature>
<keyword evidence="1" id="KW-0472">Membrane</keyword>
<name>A0A7S4VEC5_9STRA</name>